<comment type="caution">
    <text evidence="1">The sequence shown here is derived from an EMBL/GenBank/DDBJ whole genome shotgun (WGS) entry which is preliminary data.</text>
</comment>
<proteinExistence type="predicted"/>
<sequence>MAFVPAGAVLPVLLPEGFRRRGGMQPAWDFADPVHAGTGTGPHVRTPNLPASVIRLQKSPITVQTKRS</sequence>
<gene>
    <name evidence="1" type="ORF">GCM10010446_20040</name>
</gene>
<name>A0ABN3X420_9ACTN</name>
<keyword evidence="2" id="KW-1185">Reference proteome</keyword>
<evidence type="ECO:0000313" key="2">
    <source>
        <dbReference type="Proteomes" id="UP001500403"/>
    </source>
</evidence>
<accession>A0ABN3X420</accession>
<dbReference type="EMBL" id="BAAAUD010000020">
    <property type="protein sequence ID" value="GAA2935090.1"/>
    <property type="molecule type" value="Genomic_DNA"/>
</dbReference>
<organism evidence="1 2">
    <name type="scientific">Streptomyces enissocaesilis</name>
    <dbReference type="NCBI Taxonomy" id="332589"/>
    <lineage>
        <taxon>Bacteria</taxon>
        <taxon>Bacillati</taxon>
        <taxon>Actinomycetota</taxon>
        <taxon>Actinomycetes</taxon>
        <taxon>Kitasatosporales</taxon>
        <taxon>Streptomycetaceae</taxon>
        <taxon>Streptomyces</taxon>
        <taxon>Streptomyces rochei group</taxon>
    </lineage>
</organism>
<protein>
    <submittedName>
        <fullName evidence="1">Uncharacterized protein</fullName>
    </submittedName>
</protein>
<evidence type="ECO:0000313" key="1">
    <source>
        <dbReference type="EMBL" id="GAA2935090.1"/>
    </source>
</evidence>
<reference evidence="1 2" key="1">
    <citation type="journal article" date="2019" name="Int. J. Syst. Evol. Microbiol.">
        <title>The Global Catalogue of Microorganisms (GCM) 10K type strain sequencing project: providing services to taxonomists for standard genome sequencing and annotation.</title>
        <authorList>
            <consortium name="The Broad Institute Genomics Platform"/>
            <consortium name="The Broad Institute Genome Sequencing Center for Infectious Disease"/>
            <person name="Wu L."/>
            <person name="Ma J."/>
        </authorList>
    </citation>
    <scope>NUCLEOTIDE SEQUENCE [LARGE SCALE GENOMIC DNA]</scope>
    <source>
        <strain evidence="1 2">JCM 9088</strain>
    </source>
</reference>
<dbReference type="Proteomes" id="UP001500403">
    <property type="component" value="Unassembled WGS sequence"/>
</dbReference>